<reference evidence="3 4" key="1">
    <citation type="submission" date="2020-04" db="EMBL/GenBank/DDBJ databases">
        <title>Perkinsus olseni comparative genomics.</title>
        <authorList>
            <person name="Bogema D.R."/>
        </authorList>
    </citation>
    <scope>NUCLEOTIDE SEQUENCE [LARGE SCALE GENOMIC DNA]</scope>
    <source>
        <strain evidence="3">ATCC PRA-31</strain>
    </source>
</reference>
<proteinExistence type="predicted"/>
<dbReference type="Gene3D" id="2.60.210.10">
    <property type="entry name" value="Apoptosis, Tumor Necrosis Factor Receptor Associated Protein 2, Chain A"/>
    <property type="match status" value="2"/>
</dbReference>
<dbReference type="Pfam" id="PF22486">
    <property type="entry name" value="MATH_2"/>
    <property type="match status" value="1"/>
</dbReference>
<dbReference type="PROSITE" id="PS50144">
    <property type="entry name" value="MATH"/>
    <property type="match status" value="1"/>
</dbReference>
<dbReference type="InterPro" id="IPR008974">
    <property type="entry name" value="TRAF-like"/>
</dbReference>
<dbReference type="Proteomes" id="UP000572268">
    <property type="component" value="Unassembled WGS sequence"/>
</dbReference>
<name>A0A7J6MMF5_PEROL</name>
<evidence type="ECO:0000259" key="2">
    <source>
        <dbReference type="PROSITE" id="PS50144"/>
    </source>
</evidence>
<feature type="domain" description="MATH" evidence="2">
    <location>
        <begin position="136"/>
        <end position="271"/>
    </location>
</feature>
<gene>
    <name evidence="3" type="ORF">FOL46_008407</name>
</gene>
<evidence type="ECO:0000313" key="3">
    <source>
        <dbReference type="EMBL" id="KAF4672762.1"/>
    </source>
</evidence>
<comment type="caution">
    <text evidence="3">The sequence shown here is derived from an EMBL/GenBank/DDBJ whole genome shotgun (WGS) entry which is preliminary data.</text>
</comment>
<protein>
    <recommendedName>
        <fullName evidence="2">MATH domain-containing protein</fullName>
    </recommendedName>
</protein>
<dbReference type="EMBL" id="JABANN010000067">
    <property type="protein sequence ID" value="KAF4672762.1"/>
    <property type="molecule type" value="Genomic_DNA"/>
</dbReference>
<dbReference type="InterPro" id="IPR002083">
    <property type="entry name" value="MATH/TRAF_dom"/>
</dbReference>
<dbReference type="CDD" id="cd00121">
    <property type="entry name" value="MATH"/>
    <property type="match status" value="1"/>
</dbReference>
<sequence length="312" mass="34414">MSAMEFQVDPNSQSIPVTSPAMAAESFNFHVVVYLSGVNAKNGCLGAFMGFAEKKGSSVDFPLGKEVEYEIELVNHDDPQKSVVLRSTQMIYPGLVRGWKEYANTSKLTKENGWLDKESQLVFRARANIVEKDPNPLKPEWHEVRFDGRQEYDPGDEFKSPPTWKGNYKFQVAALAVFPGGIEPNNEQRSLAVYVHLLESRGSNAMDSLTLKIKLLNHKDPAKTITWTSVHAFDEMGQSWGCSTLIPLEDIKKGGLGWLNGKGKIVLRAAVLPSSVGGPNPREIRRRGRASNSASGSPEAVSESLAKRAKPQ</sequence>
<feature type="region of interest" description="Disordered" evidence="1">
    <location>
        <begin position="277"/>
        <end position="312"/>
    </location>
</feature>
<dbReference type="AlphaFoldDB" id="A0A7J6MMF5"/>
<accession>A0A7J6MMF5</accession>
<organism evidence="3 4">
    <name type="scientific">Perkinsus olseni</name>
    <name type="common">Perkinsus atlanticus</name>
    <dbReference type="NCBI Taxonomy" id="32597"/>
    <lineage>
        <taxon>Eukaryota</taxon>
        <taxon>Sar</taxon>
        <taxon>Alveolata</taxon>
        <taxon>Perkinsozoa</taxon>
        <taxon>Perkinsea</taxon>
        <taxon>Perkinsida</taxon>
        <taxon>Perkinsidae</taxon>
        <taxon>Perkinsus</taxon>
    </lineage>
</organism>
<dbReference type="SUPFAM" id="SSF49599">
    <property type="entry name" value="TRAF domain-like"/>
    <property type="match status" value="2"/>
</dbReference>
<evidence type="ECO:0000313" key="4">
    <source>
        <dbReference type="Proteomes" id="UP000572268"/>
    </source>
</evidence>
<evidence type="ECO:0000256" key="1">
    <source>
        <dbReference type="SAM" id="MobiDB-lite"/>
    </source>
</evidence>